<dbReference type="SMART" id="SM00052">
    <property type="entry name" value="EAL"/>
    <property type="match status" value="1"/>
</dbReference>
<proteinExistence type="predicted"/>
<name>A0A235F069_9RHOO</name>
<dbReference type="PROSITE" id="PS50887">
    <property type="entry name" value="GGDEF"/>
    <property type="match status" value="1"/>
</dbReference>
<dbReference type="InterPro" id="IPR035965">
    <property type="entry name" value="PAS-like_dom_sf"/>
</dbReference>
<keyword evidence="7" id="KW-1185">Reference proteome</keyword>
<dbReference type="Gene3D" id="3.30.70.270">
    <property type="match status" value="1"/>
</dbReference>
<evidence type="ECO:0000259" key="4">
    <source>
        <dbReference type="PROSITE" id="PS50883"/>
    </source>
</evidence>
<dbReference type="Gene3D" id="3.20.20.450">
    <property type="entry name" value="EAL domain"/>
    <property type="match status" value="1"/>
</dbReference>
<dbReference type="PANTHER" id="PTHR44757">
    <property type="entry name" value="DIGUANYLATE CYCLASE DGCP"/>
    <property type="match status" value="1"/>
</dbReference>
<dbReference type="EMBL" id="NOIH01000007">
    <property type="protein sequence ID" value="OYD54689.1"/>
    <property type="molecule type" value="Genomic_DNA"/>
</dbReference>
<dbReference type="GO" id="GO:0071111">
    <property type="term" value="F:cyclic-guanylate-specific phosphodiesterase activity"/>
    <property type="evidence" value="ECO:0007669"/>
    <property type="project" value="UniProtKB-EC"/>
</dbReference>
<evidence type="ECO:0000259" key="3">
    <source>
        <dbReference type="PROSITE" id="PS50113"/>
    </source>
</evidence>
<dbReference type="PROSITE" id="PS50112">
    <property type="entry name" value="PAS"/>
    <property type="match status" value="2"/>
</dbReference>
<dbReference type="OrthoDB" id="9813903at2"/>
<dbReference type="SUPFAM" id="SSF55073">
    <property type="entry name" value="Nucleotide cyclase"/>
    <property type="match status" value="1"/>
</dbReference>
<dbReference type="Pfam" id="PF08448">
    <property type="entry name" value="PAS_4"/>
    <property type="match status" value="2"/>
</dbReference>
<dbReference type="GO" id="GO:0071732">
    <property type="term" value="P:cellular response to nitric oxide"/>
    <property type="evidence" value="ECO:0007669"/>
    <property type="project" value="UniProtKB-ARBA"/>
</dbReference>
<sequence length="699" mass="77311">MKEDNARLREAIDRLSVPIYMKDVDGRYVYANDFACELVGRPRSEVVTANDHELFPPELADVQRANDLRVIEGGEPIASEVYLRFPHSPELRCCLSFKQPLFDAHGDVEGVAGLTIDITERKRQEEELVALKDDFAAIIQALPDPMFELDINGCCYAYHTPDDSLLPAAPSVFMGRAVSEVLPPEEARIVLDALREAAEKGRSSGKVFKVETPHGTRWFELSVAPMAKVEGRPQRFSVLSRELTARRQMEQQIHDLAFFDPLTRLPNRRLMLDRLEHALAGHAHLDNDGAVLLIDLDHFKELNDTHGHAAGDQLLVKAAERLRGCIRQGDTAARLGGDEFVVLLENLDGIFDRLGHINMVADRISQELSRPFHLSFGQNGETILYQCSVSIGITSFGGPDATATDLLRQADTAMYQAKSAGRNAVRFFDPEMQAAVTERANLHADLRDAIRSGQFELYYQVQTTFDGLSSGAEALLRWWHPTRGLLSPGAFIQLAEETGLIVPLGHWVLETACKQLASWAGRPETSGLVLSVNVSARQFQQPGFTEEVAELLQRTGAPANRLKIELTESVLLEHAEEAIRNMERLCSLGIGFSLDDFGTGYSSLAYLKRLPLTQLKIDQSFVRHVTTDPSDATIVRTILALGDSLGLSVIAEGVETEDQLALLAQSGCKDYQGYLFGHPLPLREFEASVIANPSAPQPN</sequence>
<protein>
    <recommendedName>
        <fullName evidence="8">GGDEF domain-containing protein</fullName>
    </recommendedName>
</protein>
<feature type="domain" description="EAL" evidence="4">
    <location>
        <begin position="439"/>
        <end position="693"/>
    </location>
</feature>
<dbReference type="AlphaFoldDB" id="A0A235F069"/>
<dbReference type="NCBIfam" id="TIGR00229">
    <property type="entry name" value="sensory_box"/>
    <property type="match status" value="1"/>
</dbReference>
<dbReference type="Gene3D" id="3.30.450.20">
    <property type="entry name" value="PAS domain"/>
    <property type="match status" value="2"/>
</dbReference>
<dbReference type="CDD" id="cd01949">
    <property type="entry name" value="GGDEF"/>
    <property type="match status" value="1"/>
</dbReference>
<dbReference type="InterPro" id="IPR029787">
    <property type="entry name" value="Nucleotide_cyclase"/>
</dbReference>
<dbReference type="InterPro" id="IPR000160">
    <property type="entry name" value="GGDEF_dom"/>
</dbReference>
<feature type="domain" description="PAS" evidence="2">
    <location>
        <begin position="131"/>
        <end position="201"/>
    </location>
</feature>
<dbReference type="InterPro" id="IPR013656">
    <property type="entry name" value="PAS_4"/>
</dbReference>
<dbReference type="Pfam" id="PF00990">
    <property type="entry name" value="GGDEF"/>
    <property type="match status" value="1"/>
</dbReference>
<dbReference type="InterPro" id="IPR035919">
    <property type="entry name" value="EAL_sf"/>
</dbReference>
<dbReference type="FunFam" id="3.20.20.450:FF:000001">
    <property type="entry name" value="Cyclic di-GMP phosphodiesterase yahA"/>
    <property type="match status" value="1"/>
</dbReference>
<comment type="catalytic activity">
    <reaction evidence="1">
        <text>3',3'-c-di-GMP + H2O = 5'-phosphoguanylyl(3'-&gt;5')guanosine + H(+)</text>
        <dbReference type="Rhea" id="RHEA:24902"/>
        <dbReference type="ChEBI" id="CHEBI:15377"/>
        <dbReference type="ChEBI" id="CHEBI:15378"/>
        <dbReference type="ChEBI" id="CHEBI:58754"/>
        <dbReference type="ChEBI" id="CHEBI:58805"/>
        <dbReference type="EC" id="3.1.4.52"/>
    </reaction>
    <physiologicalReaction direction="left-to-right" evidence="1">
        <dbReference type="Rhea" id="RHEA:24903"/>
    </physiologicalReaction>
</comment>
<evidence type="ECO:0008006" key="8">
    <source>
        <dbReference type="Google" id="ProtNLM"/>
    </source>
</evidence>
<dbReference type="NCBIfam" id="TIGR00254">
    <property type="entry name" value="GGDEF"/>
    <property type="match status" value="1"/>
</dbReference>
<dbReference type="Pfam" id="PF00563">
    <property type="entry name" value="EAL"/>
    <property type="match status" value="1"/>
</dbReference>
<dbReference type="SUPFAM" id="SSF55785">
    <property type="entry name" value="PYP-like sensor domain (PAS domain)"/>
    <property type="match status" value="2"/>
</dbReference>
<dbReference type="SMART" id="SM00091">
    <property type="entry name" value="PAS"/>
    <property type="match status" value="2"/>
</dbReference>
<accession>A0A235F069</accession>
<dbReference type="PROSITE" id="PS50883">
    <property type="entry name" value="EAL"/>
    <property type="match status" value="1"/>
</dbReference>
<dbReference type="Proteomes" id="UP000215181">
    <property type="component" value="Unassembled WGS sequence"/>
</dbReference>
<dbReference type="InterPro" id="IPR043128">
    <property type="entry name" value="Rev_trsase/Diguanyl_cyclase"/>
</dbReference>
<organism evidence="6 7">
    <name type="scientific">Thauera propionica</name>
    <dbReference type="NCBI Taxonomy" id="2019431"/>
    <lineage>
        <taxon>Bacteria</taxon>
        <taxon>Pseudomonadati</taxon>
        <taxon>Pseudomonadota</taxon>
        <taxon>Betaproteobacteria</taxon>
        <taxon>Rhodocyclales</taxon>
        <taxon>Zoogloeaceae</taxon>
        <taxon>Thauera</taxon>
    </lineage>
</organism>
<dbReference type="CDD" id="cd00130">
    <property type="entry name" value="PAS"/>
    <property type="match status" value="2"/>
</dbReference>
<dbReference type="CDD" id="cd01948">
    <property type="entry name" value="EAL"/>
    <property type="match status" value="1"/>
</dbReference>
<feature type="domain" description="PAS" evidence="2">
    <location>
        <begin position="4"/>
        <end position="74"/>
    </location>
</feature>
<evidence type="ECO:0000313" key="7">
    <source>
        <dbReference type="Proteomes" id="UP000215181"/>
    </source>
</evidence>
<dbReference type="RefSeq" id="WP_094267920.1">
    <property type="nucleotide sequence ID" value="NZ_NOIH01000007.1"/>
</dbReference>
<dbReference type="InterPro" id="IPR001633">
    <property type="entry name" value="EAL_dom"/>
</dbReference>
<dbReference type="SUPFAM" id="SSF141868">
    <property type="entry name" value="EAL domain-like"/>
    <property type="match status" value="1"/>
</dbReference>
<evidence type="ECO:0000256" key="1">
    <source>
        <dbReference type="ARBA" id="ARBA00051114"/>
    </source>
</evidence>
<feature type="domain" description="PAC" evidence="3">
    <location>
        <begin position="64"/>
        <end position="130"/>
    </location>
</feature>
<dbReference type="PROSITE" id="PS50113">
    <property type="entry name" value="PAC"/>
    <property type="match status" value="1"/>
</dbReference>
<reference evidence="6 7" key="1">
    <citation type="submission" date="2017-07" db="EMBL/GenBank/DDBJ databases">
        <title>Thauera sp. KNDSS-Mac4 genome sequence and assembly.</title>
        <authorList>
            <person name="Mayilraj S."/>
        </authorList>
    </citation>
    <scope>NUCLEOTIDE SEQUENCE [LARGE SCALE GENOMIC DNA]</scope>
    <source>
        <strain evidence="6 7">KNDSS-Mac4</strain>
    </source>
</reference>
<evidence type="ECO:0000313" key="6">
    <source>
        <dbReference type="EMBL" id="OYD54689.1"/>
    </source>
</evidence>
<dbReference type="InterPro" id="IPR000700">
    <property type="entry name" value="PAS-assoc_C"/>
</dbReference>
<evidence type="ECO:0000259" key="5">
    <source>
        <dbReference type="PROSITE" id="PS50887"/>
    </source>
</evidence>
<dbReference type="SMART" id="SM00267">
    <property type="entry name" value="GGDEF"/>
    <property type="match status" value="1"/>
</dbReference>
<dbReference type="PANTHER" id="PTHR44757:SF2">
    <property type="entry name" value="BIOFILM ARCHITECTURE MAINTENANCE PROTEIN MBAA"/>
    <property type="match status" value="1"/>
</dbReference>
<comment type="caution">
    <text evidence="6">The sequence shown here is derived from an EMBL/GenBank/DDBJ whole genome shotgun (WGS) entry which is preliminary data.</text>
</comment>
<gene>
    <name evidence="6" type="ORF">CGK74_07885</name>
</gene>
<dbReference type="InterPro" id="IPR000014">
    <property type="entry name" value="PAS"/>
</dbReference>
<dbReference type="InterPro" id="IPR052155">
    <property type="entry name" value="Biofilm_reg_signaling"/>
</dbReference>
<evidence type="ECO:0000259" key="2">
    <source>
        <dbReference type="PROSITE" id="PS50112"/>
    </source>
</evidence>
<feature type="domain" description="GGDEF" evidence="5">
    <location>
        <begin position="287"/>
        <end position="430"/>
    </location>
</feature>
<dbReference type="FunFam" id="3.30.70.270:FF:000001">
    <property type="entry name" value="Diguanylate cyclase domain protein"/>
    <property type="match status" value="1"/>
</dbReference>